<dbReference type="EMBL" id="LR797288">
    <property type="protein sequence ID" value="CAB4200658.1"/>
    <property type="molecule type" value="Genomic_DNA"/>
</dbReference>
<evidence type="ECO:0000313" key="1">
    <source>
        <dbReference type="EMBL" id="CAB4200658.1"/>
    </source>
</evidence>
<sequence length="83" mass="9559">MNWLPAHKCGLYLSNNHHELKGETIQECYDCKDFVSPEEYIKAIDENSVWVLGWYPDNSSNYKVIAASTLEAIERAHGIRSEE</sequence>
<organism evidence="1">
    <name type="scientific">uncultured Caudovirales phage</name>
    <dbReference type="NCBI Taxonomy" id="2100421"/>
    <lineage>
        <taxon>Viruses</taxon>
        <taxon>Duplodnaviria</taxon>
        <taxon>Heunggongvirae</taxon>
        <taxon>Uroviricota</taxon>
        <taxon>Caudoviricetes</taxon>
        <taxon>Peduoviridae</taxon>
        <taxon>Maltschvirus</taxon>
        <taxon>Maltschvirus maltsch</taxon>
    </lineage>
</organism>
<gene>
    <name evidence="1" type="ORF">UFOVP1355_59</name>
</gene>
<reference evidence="1" key="1">
    <citation type="submission" date="2020-05" db="EMBL/GenBank/DDBJ databases">
        <authorList>
            <person name="Chiriac C."/>
            <person name="Salcher M."/>
            <person name="Ghai R."/>
            <person name="Kavagutti S V."/>
        </authorList>
    </citation>
    <scope>NUCLEOTIDE SEQUENCE</scope>
</reference>
<name>A0A6J5S273_9CAUD</name>
<proteinExistence type="predicted"/>
<accession>A0A6J5S273</accession>
<protein>
    <submittedName>
        <fullName evidence="1">Uncharacterized protein</fullName>
    </submittedName>
</protein>